<dbReference type="AlphaFoldDB" id="A0AAV0EZ35"/>
<dbReference type="InterPro" id="IPR001810">
    <property type="entry name" value="F-box_dom"/>
</dbReference>
<proteinExistence type="predicted"/>
<evidence type="ECO:0000259" key="2">
    <source>
        <dbReference type="PROSITE" id="PS50181"/>
    </source>
</evidence>
<dbReference type="NCBIfam" id="TIGR01640">
    <property type="entry name" value="F_box_assoc_1"/>
    <property type="match status" value="1"/>
</dbReference>
<comment type="caution">
    <text evidence="3">The sequence shown here is derived from an EMBL/GenBank/DDBJ whole genome shotgun (WGS) entry which is preliminary data.</text>
</comment>
<evidence type="ECO:0000313" key="4">
    <source>
        <dbReference type="Proteomes" id="UP001152523"/>
    </source>
</evidence>
<dbReference type="SUPFAM" id="SSF81383">
    <property type="entry name" value="F-box domain"/>
    <property type="match status" value="1"/>
</dbReference>
<dbReference type="Pfam" id="PF07734">
    <property type="entry name" value="FBA_1"/>
    <property type="match status" value="1"/>
</dbReference>
<feature type="region of interest" description="Disordered" evidence="1">
    <location>
        <begin position="1"/>
        <end position="24"/>
    </location>
</feature>
<dbReference type="CDD" id="cd22157">
    <property type="entry name" value="F-box_AtFBW1-like"/>
    <property type="match status" value="1"/>
</dbReference>
<evidence type="ECO:0000313" key="3">
    <source>
        <dbReference type="EMBL" id="CAH9128530.1"/>
    </source>
</evidence>
<dbReference type="PROSITE" id="PS50181">
    <property type="entry name" value="FBOX"/>
    <property type="match status" value="1"/>
</dbReference>
<name>A0AAV0EZ35_9ASTE</name>
<dbReference type="EMBL" id="CAMAPF010000949">
    <property type="protein sequence ID" value="CAH9128530.1"/>
    <property type="molecule type" value="Genomic_DNA"/>
</dbReference>
<sequence length="404" mass="45431">MASGAQREYPPPQETAVLSPQESQTLPNLPPEIITEILTRLPVECLLRFISVSKSWRSLISSQRFVIAHGDISDQKHENRRLLLLASVSGQGRICSIHSFSRENPSLVLPNLSRLSSSPCKSPRILGSCKGLICLSTVALKLLIWNPSTRKSWEFPDFWVQRKTGCYVRYGFGFDEHTKDYKLIKVSSFDQSGGRYGNEVQSYSLKTDSWTIMSGFSSGYINGKCGVFLNGALHWEIRHADDFWEIIAIDLSIMEGSYKTISIPQILQNGKFRLKLEVLDGKHLAACYISSAEKMVDVWVMKEYGLVESWTKVSSVSLLPYGDFRGYVSVVYMSENGDEFLLKLGTELVFYRSAHGGSFRKLEGYDYKSALELQSATYCESLALLDNGDSSRKLSKETSVIKDL</sequence>
<dbReference type="InterPro" id="IPR017451">
    <property type="entry name" value="F-box-assoc_interact_dom"/>
</dbReference>
<feature type="domain" description="F-box" evidence="2">
    <location>
        <begin position="23"/>
        <end position="69"/>
    </location>
</feature>
<gene>
    <name evidence="3" type="ORF">CEPIT_LOCUS29152</name>
</gene>
<dbReference type="InterPro" id="IPR006527">
    <property type="entry name" value="F-box-assoc_dom_typ1"/>
</dbReference>
<dbReference type="Gene3D" id="1.20.1280.50">
    <property type="match status" value="1"/>
</dbReference>
<reference evidence="3" key="1">
    <citation type="submission" date="2022-07" db="EMBL/GenBank/DDBJ databases">
        <authorList>
            <person name="Macas J."/>
            <person name="Novak P."/>
            <person name="Neumann P."/>
        </authorList>
    </citation>
    <scope>NUCLEOTIDE SEQUENCE</scope>
</reference>
<dbReference type="Proteomes" id="UP001152523">
    <property type="component" value="Unassembled WGS sequence"/>
</dbReference>
<accession>A0AAV0EZ35</accession>
<dbReference type="InterPro" id="IPR050796">
    <property type="entry name" value="SCF_F-box_component"/>
</dbReference>
<evidence type="ECO:0000256" key="1">
    <source>
        <dbReference type="SAM" id="MobiDB-lite"/>
    </source>
</evidence>
<dbReference type="SMART" id="SM00256">
    <property type="entry name" value="FBOX"/>
    <property type="match status" value="1"/>
</dbReference>
<dbReference type="InterPro" id="IPR036047">
    <property type="entry name" value="F-box-like_dom_sf"/>
</dbReference>
<dbReference type="PANTHER" id="PTHR31672:SF13">
    <property type="entry name" value="F-BOX PROTEIN CPR30-LIKE"/>
    <property type="match status" value="1"/>
</dbReference>
<keyword evidence="4" id="KW-1185">Reference proteome</keyword>
<protein>
    <recommendedName>
        <fullName evidence="2">F-box domain-containing protein</fullName>
    </recommendedName>
</protein>
<dbReference type="PANTHER" id="PTHR31672">
    <property type="entry name" value="BNACNNG10540D PROTEIN"/>
    <property type="match status" value="1"/>
</dbReference>
<organism evidence="3 4">
    <name type="scientific">Cuscuta epithymum</name>
    <dbReference type="NCBI Taxonomy" id="186058"/>
    <lineage>
        <taxon>Eukaryota</taxon>
        <taxon>Viridiplantae</taxon>
        <taxon>Streptophyta</taxon>
        <taxon>Embryophyta</taxon>
        <taxon>Tracheophyta</taxon>
        <taxon>Spermatophyta</taxon>
        <taxon>Magnoliopsida</taxon>
        <taxon>eudicotyledons</taxon>
        <taxon>Gunneridae</taxon>
        <taxon>Pentapetalae</taxon>
        <taxon>asterids</taxon>
        <taxon>lamiids</taxon>
        <taxon>Solanales</taxon>
        <taxon>Convolvulaceae</taxon>
        <taxon>Cuscuteae</taxon>
        <taxon>Cuscuta</taxon>
        <taxon>Cuscuta subgen. Cuscuta</taxon>
    </lineage>
</organism>
<dbReference type="Pfam" id="PF00646">
    <property type="entry name" value="F-box"/>
    <property type="match status" value="1"/>
</dbReference>